<proteinExistence type="predicted"/>
<evidence type="ECO:0000313" key="3">
    <source>
        <dbReference type="Proteomes" id="UP000428803"/>
    </source>
</evidence>
<dbReference type="CDD" id="cd03024">
    <property type="entry name" value="DsbA_FrnE"/>
    <property type="match status" value="1"/>
</dbReference>
<feature type="domain" description="DSBA-like thioredoxin" evidence="1">
    <location>
        <begin position="6"/>
        <end position="210"/>
    </location>
</feature>
<dbReference type="PANTHER" id="PTHR13887">
    <property type="entry name" value="GLUTATHIONE S-TRANSFERASE KAPPA"/>
    <property type="match status" value="1"/>
</dbReference>
<dbReference type="InterPro" id="IPR036249">
    <property type="entry name" value="Thioredoxin-like_sf"/>
</dbReference>
<name>A0A6I6LAZ0_9SPHN</name>
<dbReference type="SUPFAM" id="SSF52833">
    <property type="entry name" value="Thioredoxin-like"/>
    <property type="match status" value="1"/>
</dbReference>
<keyword evidence="3" id="KW-1185">Reference proteome</keyword>
<accession>A0A6I6LAZ0</accession>
<dbReference type="AlphaFoldDB" id="A0A6I6LAZ0"/>
<organism evidence="2 3">
    <name type="scientific">Sphingorhabdus lacus</name>
    <dbReference type="NCBI Taxonomy" id="392610"/>
    <lineage>
        <taxon>Bacteria</taxon>
        <taxon>Pseudomonadati</taxon>
        <taxon>Pseudomonadota</taxon>
        <taxon>Alphaproteobacteria</taxon>
        <taxon>Sphingomonadales</taxon>
        <taxon>Sphingomonadaceae</taxon>
        <taxon>Sphingorhabdus</taxon>
    </lineage>
</organism>
<sequence>MTPLRIDIVSDVVCPWCIVGYRQVQMALDMLEQPVAAETWWHPFELNPNMVAEGEDTAEHIARKYGSTPEQSRANRQRLSDIGDSVGFAFNYGEGMRIYNTFKAHKLLTVFGAERGWQAQTALKMALFKAYFQDRRDVSDMAVLAEIAEQQGMEASVAHAWMLDESLTQGVRAEQRQWLDENITGVPAIIFDQKFMVPGAQSAETFAGVIGKVLAKRNAGDSFQV</sequence>
<reference evidence="3" key="1">
    <citation type="submission" date="2019-01" db="EMBL/GenBank/DDBJ databases">
        <title>Sphingorhabdus lacus sp.nov., isolated from an oligotrophic freshwater lake.</title>
        <authorList>
            <person name="Park M."/>
        </authorList>
    </citation>
    <scope>NUCLEOTIDE SEQUENCE [LARGE SCALE GENOMIC DNA]</scope>
    <source>
        <strain evidence="3">IMCC1753</strain>
    </source>
</reference>
<evidence type="ECO:0000313" key="2">
    <source>
        <dbReference type="EMBL" id="QGY79403.1"/>
    </source>
</evidence>
<gene>
    <name evidence="2" type="ORF">EUU25_01430</name>
</gene>
<dbReference type="RefSeq" id="WP_158897700.1">
    <property type="nucleotide sequence ID" value="NZ_CP035733.1"/>
</dbReference>
<dbReference type="OrthoDB" id="9799122at2"/>
<dbReference type="PANTHER" id="PTHR13887:SF41">
    <property type="entry name" value="THIOREDOXIN SUPERFAMILY PROTEIN"/>
    <property type="match status" value="1"/>
</dbReference>
<dbReference type="KEGG" id="slaa:EUU25_01430"/>
<dbReference type="Proteomes" id="UP000428803">
    <property type="component" value="Chromosome"/>
</dbReference>
<dbReference type="GO" id="GO:0016491">
    <property type="term" value="F:oxidoreductase activity"/>
    <property type="evidence" value="ECO:0007669"/>
    <property type="project" value="InterPro"/>
</dbReference>
<dbReference type="EMBL" id="CP035733">
    <property type="protein sequence ID" value="QGY79403.1"/>
    <property type="molecule type" value="Genomic_DNA"/>
</dbReference>
<dbReference type="Gene3D" id="3.40.30.10">
    <property type="entry name" value="Glutaredoxin"/>
    <property type="match status" value="1"/>
</dbReference>
<evidence type="ECO:0000259" key="1">
    <source>
        <dbReference type="Pfam" id="PF01323"/>
    </source>
</evidence>
<dbReference type="Pfam" id="PF01323">
    <property type="entry name" value="DSBA"/>
    <property type="match status" value="1"/>
</dbReference>
<dbReference type="InterPro" id="IPR001853">
    <property type="entry name" value="DSBA-like_thioredoxin_dom"/>
</dbReference>
<protein>
    <submittedName>
        <fullName evidence="2">DsbA family oxidoreductase</fullName>
    </submittedName>
</protein>